<evidence type="ECO:0000256" key="2">
    <source>
        <dbReference type="ARBA" id="ARBA00012706"/>
    </source>
</evidence>
<feature type="signal peptide" evidence="5">
    <location>
        <begin position="1"/>
        <end position="21"/>
    </location>
</feature>
<name>A0ABR7YP52_9SPHI</name>
<proteinExistence type="predicted"/>
<protein>
    <recommendedName>
        <fullName evidence="2">mannan endo-1,4-beta-mannosidase</fullName>
        <ecNumber evidence="2">3.2.1.78</ecNumber>
    </recommendedName>
</protein>
<feature type="chain" id="PRO_5047091703" description="mannan endo-1,4-beta-mannosidase" evidence="5">
    <location>
        <begin position="22"/>
        <end position="872"/>
    </location>
</feature>
<keyword evidence="5" id="KW-0732">Signal</keyword>
<dbReference type="EC" id="3.2.1.78" evidence="2"/>
<dbReference type="SUPFAM" id="SSF51445">
    <property type="entry name" value="(Trans)glycosidases"/>
    <property type="match status" value="1"/>
</dbReference>
<evidence type="ECO:0000259" key="6">
    <source>
        <dbReference type="Pfam" id="PF00150"/>
    </source>
</evidence>
<comment type="catalytic activity">
    <reaction evidence="1">
        <text>Random hydrolysis of (1-&gt;4)-beta-D-mannosidic linkages in mannans, galactomannans and glucomannans.</text>
        <dbReference type="EC" id="3.2.1.78"/>
    </reaction>
</comment>
<evidence type="ECO:0000313" key="7">
    <source>
        <dbReference type="EMBL" id="MBD1433104.1"/>
    </source>
</evidence>
<keyword evidence="8" id="KW-1185">Reference proteome</keyword>
<evidence type="ECO:0000256" key="4">
    <source>
        <dbReference type="ARBA" id="ARBA00023295"/>
    </source>
</evidence>
<sequence>MMILRKSIIGALTCFSVLTTAGQESTPQAYLDDRGVIRWSDSKEEIALYGANYCLPSACDYRAAGYLTDDRKKVIDQDMAHFARMNFDALRVCIWGDYENTDKEGNLIENDHLDLVDYLVAKAKERGIHMLLSPIVTYSSLFPDAMGDTLRIQGSLSHTYKKGELGTNPAAIEAQCNYISQLLNHVNPYTKMALKDDPSILFIEMINEPTHHSADVKGSVRYINALIDAVRRTGCDKLVFHNVSQDFDIDQAMGKSDIQGASFAWYPSGLNSGGYLPGNYLPSVDKFSERMMSPHLQKLGRIVYEFDSPDLVNGYMYPAMARSFRTVGAQFATMFSYDMLVTAPYNLGWQTHYLNMVYTPGKAVSAMIAAEVMRTVPMYKDYGKYPANTVFEDFRLHYEDDLGELNSDEKFYYTNHTDSKPVALDKLQKIAGVGSSPVVQYEGRGIYFLDKIDSKTWRLEVYPDALPIRDPFEMPSPDKVVTRSISRTWPMQVRIPGLGDNFHVVSLNDGNSFAASAVDGTFGIHPGVYMLTADKTFDIANLPRKVGQLKMDEFVSLPDQELPLQVVAGSQTHFNEGKPLHFTAEVYHRDLPDSVQLFVKVANSRRFIPFTMHRTSGYTYEVSVPWRERFFNAGPISWCIVVDHDGRAVNYPSQTTITPLDWNFSGCETWDGQIVPARGAIKLVDVASDFTRISASRMDGGVRANYFSLVTSDRDGEPAIRVGIPYDHDLEDYTISLPVEDVINPLGSKILEARHLVISAKGLKNKQEAFVTLVEKDGTSWSSLVPVTADWQDIRIPVDQFSLNRGVMLPVGYPGRWNYWLTPASDRGHATDKVRLDNLQSIQVSMRPATSGVSEQEKSSSVDISQIYFTFN</sequence>
<dbReference type="RefSeq" id="WP_190994089.1">
    <property type="nucleotide sequence ID" value="NZ_JACOIK010000006.1"/>
</dbReference>
<dbReference type="PANTHER" id="PTHR31451">
    <property type="match status" value="1"/>
</dbReference>
<feature type="domain" description="Glycoside hydrolase family 5" evidence="6">
    <location>
        <begin position="75"/>
        <end position="241"/>
    </location>
</feature>
<evidence type="ECO:0000256" key="1">
    <source>
        <dbReference type="ARBA" id="ARBA00001678"/>
    </source>
</evidence>
<dbReference type="InterPro" id="IPR001547">
    <property type="entry name" value="Glyco_hydro_5"/>
</dbReference>
<organism evidence="7 8">
    <name type="scientific">Sphingobacterium micropteri</name>
    <dbReference type="NCBI Taxonomy" id="2763501"/>
    <lineage>
        <taxon>Bacteria</taxon>
        <taxon>Pseudomonadati</taxon>
        <taxon>Bacteroidota</taxon>
        <taxon>Sphingobacteriia</taxon>
        <taxon>Sphingobacteriales</taxon>
        <taxon>Sphingobacteriaceae</taxon>
        <taxon>Sphingobacterium</taxon>
    </lineage>
</organism>
<evidence type="ECO:0000256" key="5">
    <source>
        <dbReference type="SAM" id="SignalP"/>
    </source>
</evidence>
<dbReference type="InterPro" id="IPR017853">
    <property type="entry name" value="GH"/>
</dbReference>
<dbReference type="Pfam" id="PF00150">
    <property type="entry name" value="Cellulase"/>
    <property type="match status" value="1"/>
</dbReference>
<reference evidence="7 8" key="1">
    <citation type="submission" date="2020-08" db="EMBL/GenBank/DDBJ databases">
        <title>Sphingobacterium sp. DN00404 isolated from aquaculture water.</title>
        <authorList>
            <person name="Zhang M."/>
        </authorList>
    </citation>
    <scope>NUCLEOTIDE SEQUENCE [LARGE SCALE GENOMIC DNA]</scope>
    <source>
        <strain evidence="7 8">DN00404</strain>
    </source>
</reference>
<accession>A0ABR7YP52</accession>
<keyword evidence="3" id="KW-0378">Hydrolase</keyword>
<dbReference type="InterPro" id="IPR045053">
    <property type="entry name" value="MAN-like"/>
</dbReference>
<gene>
    <name evidence="7" type="ORF">H8B06_09730</name>
</gene>
<dbReference type="Proteomes" id="UP000602759">
    <property type="component" value="Unassembled WGS sequence"/>
</dbReference>
<comment type="caution">
    <text evidence="7">The sequence shown here is derived from an EMBL/GenBank/DDBJ whole genome shotgun (WGS) entry which is preliminary data.</text>
</comment>
<evidence type="ECO:0000256" key="3">
    <source>
        <dbReference type="ARBA" id="ARBA00022801"/>
    </source>
</evidence>
<evidence type="ECO:0000313" key="8">
    <source>
        <dbReference type="Proteomes" id="UP000602759"/>
    </source>
</evidence>
<keyword evidence="4" id="KW-0326">Glycosidase</keyword>
<dbReference type="EMBL" id="JACOIK010000006">
    <property type="protein sequence ID" value="MBD1433104.1"/>
    <property type="molecule type" value="Genomic_DNA"/>
</dbReference>
<dbReference type="Gene3D" id="3.20.20.80">
    <property type="entry name" value="Glycosidases"/>
    <property type="match status" value="1"/>
</dbReference>